<dbReference type="Pfam" id="PF13181">
    <property type="entry name" value="TPR_8"/>
    <property type="match status" value="1"/>
</dbReference>
<dbReference type="SUPFAM" id="SSF48452">
    <property type="entry name" value="TPR-like"/>
    <property type="match status" value="1"/>
</dbReference>
<organism evidence="2 3">
    <name type="scientific">Uabimicrobium amorphum</name>
    <dbReference type="NCBI Taxonomy" id="2596890"/>
    <lineage>
        <taxon>Bacteria</taxon>
        <taxon>Pseudomonadati</taxon>
        <taxon>Planctomycetota</taxon>
        <taxon>Candidatus Uabimicrobiia</taxon>
        <taxon>Candidatus Uabimicrobiales</taxon>
        <taxon>Candidatus Uabimicrobiaceae</taxon>
        <taxon>Candidatus Uabimicrobium</taxon>
    </lineage>
</organism>
<dbReference type="Proteomes" id="UP000326354">
    <property type="component" value="Chromosome"/>
</dbReference>
<dbReference type="PROSITE" id="PS51257">
    <property type="entry name" value="PROKAR_LIPOPROTEIN"/>
    <property type="match status" value="1"/>
</dbReference>
<dbReference type="Gene3D" id="1.25.40.10">
    <property type="entry name" value="Tetratricopeptide repeat domain"/>
    <property type="match status" value="1"/>
</dbReference>
<feature type="coiled-coil region" evidence="1">
    <location>
        <begin position="241"/>
        <end position="275"/>
    </location>
</feature>
<sequence>MQKIMIICCIFIIGCALTTEEVAKRNEYLERAQTYYRGKKYLNALQQIELALEIDQNSKRAIVSKAWTLFYLNKNDEAEKWFTKAHEMDNADVWTHQGLAAVYFKRGMNIGKRLDETLLELSSVDAKQRQEKQQEINQTISKKRQEAELWFNKSLTHYEEAVDYADQGQDLYNMLASVHSMVALPYYSDAMRSLALYEETGQSPQENLVDVFLEKGLPNYEKALTYLDKYIKFTNEELIPIDTYLEERKSKREEIGLLEDEHTKLDRQIEFLEMQRQINRKRNRIAQGFAGDTDYKIAVLMRKAQEYAKTDDSKSRYQGLFKKHIVLAKNRIFDMIRDYPEMKSGARNLANIAKLEGDYKTAMKYLEEYITKNPMIRPIEKVEVREEMELLQYDKKN</sequence>
<dbReference type="SMART" id="SM00028">
    <property type="entry name" value="TPR"/>
    <property type="match status" value="3"/>
</dbReference>
<evidence type="ECO:0000313" key="3">
    <source>
        <dbReference type="Proteomes" id="UP000326354"/>
    </source>
</evidence>
<accession>A0A5S9ISV3</accession>
<dbReference type="AlphaFoldDB" id="A0A5S9ISV3"/>
<protein>
    <recommendedName>
        <fullName evidence="4">Tetratricopeptide repeat protein</fullName>
    </recommendedName>
</protein>
<dbReference type="OrthoDB" id="250076at2"/>
<evidence type="ECO:0008006" key="4">
    <source>
        <dbReference type="Google" id="ProtNLM"/>
    </source>
</evidence>
<name>A0A5S9ISV3_UABAM</name>
<reference evidence="2 3" key="1">
    <citation type="submission" date="2019-08" db="EMBL/GenBank/DDBJ databases">
        <title>Complete genome sequence of Candidatus Uab amorphum.</title>
        <authorList>
            <person name="Shiratori T."/>
            <person name="Suzuki S."/>
            <person name="Kakizawa Y."/>
            <person name="Ishida K."/>
        </authorList>
    </citation>
    <scope>NUCLEOTIDE SEQUENCE [LARGE SCALE GENOMIC DNA]</scope>
    <source>
        <strain evidence="2 3">SRT547</strain>
    </source>
</reference>
<proteinExistence type="predicted"/>
<evidence type="ECO:0000256" key="1">
    <source>
        <dbReference type="SAM" id="Coils"/>
    </source>
</evidence>
<keyword evidence="1" id="KW-0175">Coiled coil</keyword>
<dbReference type="RefSeq" id="WP_151971540.1">
    <property type="nucleotide sequence ID" value="NZ_AP019860.1"/>
</dbReference>
<gene>
    <name evidence="2" type="ORF">UABAM_05935</name>
</gene>
<dbReference type="InterPro" id="IPR011990">
    <property type="entry name" value="TPR-like_helical_dom_sf"/>
</dbReference>
<keyword evidence="3" id="KW-1185">Reference proteome</keyword>
<dbReference type="KEGG" id="uam:UABAM_05935"/>
<evidence type="ECO:0000313" key="2">
    <source>
        <dbReference type="EMBL" id="BBM87523.1"/>
    </source>
</evidence>
<dbReference type="InterPro" id="IPR019734">
    <property type="entry name" value="TPR_rpt"/>
</dbReference>
<dbReference type="EMBL" id="AP019860">
    <property type="protein sequence ID" value="BBM87523.1"/>
    <property type="molecule type" value="Genomic_DNA"/>
</dbReference>